<evidence type="ECO:0000256" key="4">
    <source>
        <dbReference type="ARBA" id="ARBA00022801"/>
    </source>
</evidence>
<reference evidence="7" key="1">
    <citation type="journal article" date="2020" name="Stud. Mycol.">
        <title>101 Dothideomycetes genomes: a test case for predicting lifestyles and emergence of pathogens.</title>
        <authorList>
            <person name="Haridas S."/>
            <person name="Albert R."/>
            <person name="Binder M."/>
            <person name="Bloem J."/>
            <person name="Labutti K."/>
            <person name="Salamov A."/>
            <person name="Andreopoulos B."/>
            <person name="Baker S."/>
            <person name="Barry K."/>
            <person name="Bills G."/>
            <person name="Bluhm B."/>
            <person name="Cannon C."/>
            <person name="Castanera R."/>
            <person name="Culley D."/>
            <person name="Daum C."/>
            <person name="Ezra D."/>
            <person name="Gonzalez J."/>
            <person name="Henrissat B."/>
            <person name="Kuo A."/>
            <person name="Liang C."/>
            <person name="Lipzen A."/>
            <person name="Lutzoni F."/>
            <person name="Magnuson J."/>
            <person name="Mondo S."/>
            <person name="Nolan M."/>
            <person name="Ohm R."/>
            <person name="Pangilinan J."/>
            <person name="Park H.-J."/>
            <person name="Ramirez L."/>
            <person name="Alfaro M."/>
            <person name="Sun H."/>
            <person name="Tritt A."/>
            <person name="Yoshinaga Y."/>
            <person name="Zwiers L.-H."/>
            <person name="Turgeon B."/>
            <person name="Goodwin S."/>
            <person name="Spatafora J."/>
            <person name="Crous P."/>
            <person name="Grigoriev I."/>
        </authorList>
    </citation>
    <scope>NUCLEOTIDE SEQUENCE</scope>
    <source>
        <strain evidence="7">CBS 115976</strain>
    </source>
</reference>
<gene>
    <name evidence="7" type="ORF">BT63DRAFT_428200</name>
</gene>
<dbReference type="InterPro" id="IPR029058">
    <property type="entry name" value="AB_hydrolase_fold"/>
</dbReference>
<sequence>MSFYFEPVWQGMNAGGYGNCTKDVHAAVLEMDNIMADADKAKALKLRFLGAGADTNSNAGFADALSVLFYQWQSYGVDGGTGAVRDFCDWISTDRQSGTTAPAEGWAASKGVDFVLKQWVTWPNWATAVNMNLGSNCKGPAEGSKANRTLMAHSPLKMEVDGCDLETASSDPDAISWTYQYCTQWGFFQYSNIGDHQLVSKYNDQQHQIDYCNRQFPDGKSSGLLPAIPKADETNKHFGGWTIRPSQVFWSGGQFDPWRTLSPLSDQDFAPKATFTQDIPTCAAPPTASPPSYGDHDDDDENDDEDDDAEERAQRSIVKRGTDALFSFLVPDAEHCFDFRTSVKQGAPARQLFNDALTGWLKCFKSGLNSPPTHY</sequence>
<keyword evidence="4" id="KW-0378">Hydrolase</keyword>
<protein>
    <submittedName>
        <fullName evidence="7">Uncharacterized protein</fullName>
    </submittedName>
</protein>
<dbReference type="GO" id="GO:0070008">
    <property type="term" value="F:serine-type exopeptidase activity"/>
    <property type="evidence" value="ECO:0007669"/>
    <property type="project" value="InterPro"/>
</dbReference>
<evidence type="ECO:0000256" key="2">
    <source>
        <dbReference type="ARBA" id="ARBA00022670"/>
    </source>
</evidence>
<keyword evidence="8" id="KW-1185">Reference proteome</keyword>
<keyword evidence="2" id="KW-0645">Protease</keyword>
<accession>A0A6A6U2T8</accession>
<feature type="region of interest" description="Disordered" evidence="6">
    <location>
        <begin position="278"/>
        <end position="314"/>
    </location>
</feature>
<dbReference type="InterPro" id="IPR008758">
    <property type="entry name" value="Peptidase_S28"/>
</dbReference>
<feature type="compositionally biased region" description="Acidic residues" evidence="6">
    <location>
        <begin position="296"/>
        <end position="310"/>
    </location>
</feature>
<evidence type="ECO:0000313" key="8">
    <source>
        <dbReference type="Proteomes" id="UP000799302"/>
    </source>
</evidence>
<keyword evidence="3" id="KW-0732">Signal</keyword>
<evidence type="ECO:0000256" key="1">
    <source>
        <dbReference type="ARBA" id="ARBA00011079"/>
    </source>
</evidence>
<evidence type="ECO:0000313" key="7">
    <source>
        <dbReference type="EMBL" id="KAF2666432.1"/>
    </source>
</evidence>
<dbReference type="PANTHER" id="PTHR11010:SF109">
    <property type="entry name" value="PEPTIDASE, FAMILY S28, PUTATIVE (AFU_ORTHOLOGUE AFUA_4G03790)-RELATED"/>
    <property type="match status" value="1"/>
</dbReference>
<dbReference type="Proteomes" id="UP000799302">
    <property type="component" value="Unassembled WGS sequence"/>
</dbReference>
<dbReference type="AlphaFoldDB" id="A0A6A6U2T8"/>
<dbReference type="OrthoDB" id="1735038at2759"/>
<dbReference type="GO" id="GO:0008239">
    <property type="term" value="F:dipeptidyl-peptidase activity"/>
    <property type="evidence" value="ECO:0007669"/>
    <property type="project" value="TreeGrafter"/>
</dbReference>
<organism evidence="7 8">
    <name type="scientific">Microthyrium microscopicum</name>
    <dbReference type="NCBI Taxonomy" id="703497"/>
    <lineage>
        <taxon>Eukaryota</taxon>
        <taxon>Fungi</taxon>
        <taxon>Dikarya</taxon>
        <taxon>Ascomycota</taxon>
        <taxon>Pezizomycotina</taxon>
        <taxon>Dothideomycetes</taxon>
        <taxon>Dothideomycetes incertae sedis</taxon>
        <taxon>Microthyriales</taxon>
        <taxon>Microthyriaceae</taxon>
        <taxon>Microthyrium</taxon>
    </lineage>
</organism>
<dbReference type="EMBL" id="MU004239">
    <property type="protein sequence ID" value="KAF2666432.1"/>
    <property type="molecule type" value="Genomic_DNA"/>
</dbReference>
<evidence type="ECO:0000256" key="3">
    <source>
        <dbReference type="ARBA" id="ARBA00022729"/>
    </source>
</evidence>
<proteinExistence type="inferred from homology"/>
<comment type="similarity">
    <text evidence="1">Belongs to the peptidase S28 family.</text>
</comment>
<evidence type="ECO:0000256" key="5">
    <source>
        <dbReference type="ARBA" id="ARBA00023180"/>
    </source>
</evidence>
<feature type="compositionally biased region" description="Low complexity" evidence="6">
    <location>
        <begin position="280"/>
        <end position="292"/>
    </location>
</feature>
<dbReference type="Pfam" id="PF05577">
    <property type="entry name" value="Peptidase_S28"/>
    <property type="match status" value="1"/>
</dbReference>
<keyword evidence="5" id="KW-0325">Glycoprotein</keyword>
<dbReference type="Gene3D" id="3.40.50.1820">
    <property type="entry name" value="alpha/beta hydrolase"/>
    <property type="match status" value="1"/>
</dbReference>
<name>A0A6A6U2T8_9PEZI</name>
<dbReference type="GO" id="GO:0006508">
    <property type="term" value="P:proteolysis"/>
    <property type="evidence" value="ECO:0007669"/>
    <property type="project" value="UniProtKB-KW"/>
</dbReference>
<evidence type="ECO:0000256" key="6">
    <source>
        <dbReference type="SAM" id="MobiDB-lite"/>
    </source>
</evidence>
<dbReference type="PANTHER" id="PTHR11010">
    <property type="entry name" value="PROTEASE S28 PRO-X CARBOXYPEPTIDASE-RELATED"/>
    <property type="match status" value="1"/>
</dbReference>